<dbReference type="EC" id="2.7.7.108" evidence="8"/>
<reference evidence="9 10" key="1">
    <citation type="submission" date="2016-11" db="EMBL/GenBank/DDBJ databases">
        <authorList>
            <person name="Jaros S."/>
            <person name="Januszkiewicz K."/>
            <person name="Wedrychowicz H."/>
        </authorList>
    </citation>
    <scope>NUCLEOTIDE SEQUENCE [LARGE SCALE GENOMIC DNA]</scope>
    <source>
        <strain evidence="9 10">DSM 18899</strain>
    </source>
</reference>
<comment type="catalytic activity">
    <reaction evidence="8">
        <text>L-seryl-[protein] + ATP = 3-O-(5'-adenylyl)-L-seryl-[protein] + diphosphate</text>
        <dbReference type="Rhea" id="RHEA:58120"/>
        <dbReference type="Rhea" id="RHEA-COMP:9863"/>
        <dbReference type="Rhea" id="RHEA-COMP:15073"/>
        <dbReference type="ChEBI" id="CHEBI:29999"/>
        <dbReference type="ChEBI" id="CHEBI:30616"/>
        <dbReference type="ChEBI" id="CHEBI:33019"/>
        <dbReference type="ChEBI" id="CHEBI:142516"/>
        <dbReference type="EC" id="2.7.7.108"/>
    </reaction>
</comment>
<dbReference type="NCBIfam" id="NF000658">
    <property type="entry name" value="PRK00029.1"/>
    <property type="match status" value="1"/>
</dbReference>
<evidence type="ECO:0000313" key="9">
    <source>
        <dbReference type="EMBL" id="SFZ76689.1"/>
    </source>
</evidence>
<dbReference type="PANTHER" id="PTHR32057">
    <property type="entry name" value="PROTEIN ADENYLYLTRANSFERASE SELO, MITOCHONDRIAL"/>
    <property type="match status" value="1"/>
</dbReference>
<feature type="binding site" evidence="8">
    <location>
        <position position="86"/>
    </location>
    <ligand>
        <name>ATP</name>
        <dbReference type="ChEBI" id="CHEBI:30616"/>
    </ligand>
</feature>
<feature type="binding site" evidence="8">
    <location>
        <position position="174"/>
    </location>
    <ligand>
        <name>ATP</name>
        <dbReference type="ChEBI" id="CHEBI:30616"/>
    </ligand>
</feature>
<keyword evidence="5 8" id="KW-0547">Nucleotide-binding</keyword>
<keyword evidence="10" id="KW-1185">Reference proteome</keyword>
<comment type="catalytic activity">
    <reaction evidence="8">
        <text>L-tyrosyl-[protein] + ATP = O-(5'-adenylyl)-L-tyrosyl-[protein] + diphosphate</text>
        <dbReference type="Rhea" id="RHEA:54288"/>
        <dbReference type="Rhea" id="RHEA-COMP:10136"/>
        <dbReference type="Rhea" id="RHEA-COMP:13846"/>
        <dbReference type="ChEBI" id="CHEBI:30616"/>
        <dbReference type="ChEBI" id="CHEBI:33019"/>
        <dbReference type="ChEBI" id="CHEBI:46858"/>
        <dbReference type="ChEBI" id="CHEBI:83624"/>
        <dbReference type="EC" id="2.7.7.108"/>
    </reaction>
</comment>
<feature type="binding site" evidence="8">
    <location>
        <position position="253"/>
    </location>
    <ligand>
        <name>ATP</name>
        <dbReference type="ChEBI" id="CHEBI:30616"/>
    </ligand>
</feature>
<dbReference type="RefSeq" id="WP_072428576.1">
    <property type="nucleotide sequence ID" value="NZ_FPKR01000007.1"/>
</dbReference>
<keyword evidence="4 8" id="KW-0479">Metal-binding</keyword>
<accession>A0A1K2HJG8</accession>
<dbReference type="EMBL" id="FPKR01000007">
    <property type="protein sequence ID" value="SFZ76689.1"/>
    <property type="molecule type" value="Genomic_DNA"/>
</dbReference>
<evidence type="ECO:0000256" key="7">
    <source>
        <dbReference type="ARBA" id="ARBA00022842"/>
    </source>
</evidence>
<feature type="binding site" evidence="8">
    <location>
        <position position="116"/>
    </location>
    <ligand>
        <name>ATP</name>
        <dbReference type="ChEBI" id="CHEBI:30616"/>
    </ligand>
</feature>
<feature type="binding site" evidence="8">
    <location>
        <position position="104"/>
    </location>
    <ligand>
        <name>ATP</name>
        <dbReference type="ChEBI" id="CHEBI:30616"/>
    </ligand>
</feature>
<dbReference type="GO" id="GO:0070733">
    <property type="term" value="F:AMPylase activity"/>
    <property type="evidence" value="ECO:0007669"/>
    <property type="project" value="UniProtKB-EC"/>
</dbReference>
<organism evidence="9 10">
    <name type="scientific">Chitinimonas taiwanensis DSM 18899</name>
    <dbReference type="NCBI Taxonomy" id="1121279"/>
    <lineage>
        <taxon>Bacteria</taxon>
        <taxon>Pseudomonadati</taxon>
        <taxon>Pseudomonadota</taxon>
        <taxon>Betaproteobacteria</taxon>
        <taxon>Neisseriales</taxon>
        <taxon>Chitinibacteraceae</taxon>
        <taxon>Chitinimonas</taxon>
    </lineage>
</organism>
<feature type="binding site" evidence="8">
    <location>
        <position position="88"/>
    </location>
    <ligand>
        <name>ATP</name>
        <dbReference type="ChEBI" id="CHEBI:30616"/>
    </ligand>
</feature>
<evidence type="ECO:0000256" key="2">
    <source>
        <dbReference type="ARBA" id="ARBA00022679"/>
    </source>
</evidence>
<dbReference type="GO" id="GO:0005524">
    <property type="term" value="F:ATP binding"/>
    <property type="evidence" value="ECO:0007669"/>
    <property type="project" value="UniProtKB-UniRule"/>
</dbReference>
<evidence type="ECO:0000256" key="4">
    <source>
        <dbReference type="ARBA" id="ARBA00022723"/>
    </source>
</evidence>
<name>A0A1K2HJG8_9NEIS</name>
<feature type="binding site" evidence="8">
    <location>
        <position position="253"/>
    </location>
    <ligand>
        <name>Mg(2+)</name>
        <dbReference type="ChEBI" id="CHEBI:18420"/>
    </ligand>
</feature>
<keyword evidence="8" id="KW-0464">Manganese</keyword>
<comment type="function">
    <text evidence="8">Nucleotidyltransferase involved in the post-translational modification of proteins. It can catalyze the addition of adenosine monophosphate (AMP) or uridine monophosphate (UMP) to a protein, resulting in modifications known as AMPylation and UMPylation.</text>
</comment>
<protein>
    <recommendedName>
        <fullName evidence="8">Protein nucleotidyltransferase YdiU</fullName>
        <ecNumber evidence="8">2.7.7.-</ecNumber>
    </recommendedName>
    <alternativeName>
        <fullName evidence="8">Protein adenylyltransferase YdiU</fullName>
        <ecNumber evidence="8">2.7.7.108</ecNumber>
    </alternativeName>
    <alternativeName>
        <fullName evidence="8">Protein uridylyltransferase YdiU</fullName>
        <ecNumber evidence="8">2.7.7.-</ecNumber>
    </alternativeName>
</protein>
<dbReference type="Pfam" id="PF02696">
    <property type="entry name" value="SelO"/>
    <property type="match status" value="1"/>
</dbReference>
<keyword evidence="6 8" id="KW-0067">ATP-binding</keyword>
<feature type="binding site" evidence="8">
    <location>
        <position position="244"/>
    </location>
    <ligand>
        <name>Mg(2+)</name>
        <dbReference type="ChEBI" id="CHEBI:18420"/>
    </ligand>
</feature>
<sequence length="477" mass="52633">MSATPLLPAGLRRLGPAFFSEVQSEPVRSPQMAAWNAELAEQLGLPAQPTEALCEGLAGNALLSEAAPIASVYAGHQFGVWAGQLGDGRAMLLGELAGQEIQLKGAGQTPYSRRADGRAVLRSSIREYLCSEAMHGLGIPTTRALALVASPEPVWRETLETAAIVTRVAPSFLRFGHFEHFYYRQDHAALRALADYAMARYFPHLQGEAHPYQALLDEVVERTAELIADWQAVGFCHGVMNTDNMSLLGLTIDYGPFGFLDGFDAGHVCNHSDHQGRYAYGQQPEVGLFNLNCLAQALLPLLEREEAIAALRRYQGDFEAALAERFRAKLGLVVEDADDWQLFTRLFDLLQAGKTDWTIFWRALSRFDSQGLNAPIRDLFVDRPAFDAWAWDYKARLAAEGRPQAERQAAMLAVNPKYILRNHLAEQAIRAAKDGDFSEISRLQALLARPFDEHPAFESYAGLPPDWASTLSVSCSS</sequence>
<comment type="catalytic activity">
    <reaction evidence="8">
        <text>L-tyrosyl-[protein] + UTP = O-(5'-uridylyl)-L-tyrosyl-[protein] + diphosphate</text>
        <dbReference type="Rhea" id="RHEA:83887"/>
        <dbReference type="Rhea" id="RHEA-COMP:10136"/>
        <dbReference type="Rhea" id="RHEA-COMP:20238"/>
        <dbReference type="ChEBI" id="CHEBI:33019"/>
        <dbReference type="ChEBI" id="CHEBI:46398"/>
        <dbReference type="ChEBI" id="CHEBI:46858"/>
        <dbReference type="ChEBI" id="CHEBI:90602"/>
    </reaction>
</comment>
<proteinExistence type="inferred from homology"/>
<dbReference type="GO" id="GO:0030145">
    <property type="term" value="F:manganese ion binding"/>
    <property type="evidence" value="ECO:0007669"/>
    <property type="project" value="UniProtKB-UniRule"/>
</dbReference>
<comment type="catalytic activity">
    <reaction evidence="8">
        <text>L-seryl-[protein] + UTP = O-(5'-uridylyl)-L-seryl-[protein] + diphosphate</text>
        <dbReference type="Rhea" id="RHEA:64604"/>
        <dbReference type="Rhea" id="RHEA-COMP:9863"/>
        <dbReference type="Rhea" id="RHEA-COMP:16635"/>
        <dbReference type="ChEBI" id="CHEBI:29999"/>
        <dbReference type="ChEBI" id="CHEBI:33019"/>
        <dbReference type="ChEBI" id="CHEBI:46398"/>
        <dbReference type="ChEBI" id="CHEBI:156051"/>
    </reaction>
</comment>
<dbReference type="Proteomes" id="UP000186513">
    <property type="component" value="Unassembled WGS sequence"/>
</dbReference>
<evidence type="ECO:0000256" key="1">
    <source>
        <dbReference type="ARBA" id="ARBA00009747"/>
    </source>
</evidence>
<comment type="similarity">
    <text evidence="1 8">Belongs to the SELO family.</text>
</comment>
<comment type="cofactor">
    <cofactor evidence="8">
        <name>Mg(2+)</name>
        <dbReference type="ChEBI" id="CHEBI:18420"/>
    </cofactor>
    <cofactor evidence="8">
        <name>Mn(2+)</name>
        <dbReference type="ChEBI" id="CHEBI:29035"/>
    </cofactor>
</comment>
<feature type="binding site" evidence="8">
    <location>
        <position position="167"/>
    </location>
    <ligand>
        <name>ATP</name>
        <dbReference type="ChEBI" id="CHEBI:30616"/>
    </ligand>
</feature>
<evidence type="ECO:0000256" key="6">
    <source>
        <dbReference type="ARBA" id="ARBA00022840"/>
    </source>
</evidence>
<evidence type="ECO:0000256" key="3">
    <source>
        <dbReference type="ARBA" id="ARBA00022695"/>
    </source>
</evidence>
<feature type="binding site" evidence="8">
    <location>
        <position position="89"/>
    </location>
    <ligand>
        <name>ATP</name>
        <dbReference type="ChEBI" id="CHEBI:30616"/>
    </ligand>
</feature>
<keyword evidence="7 8" id="KW-0460">Magnesium</keyword>
<evidence type="ECO:0000256" key="5">
    <source>
        <dbReference type="ARBA" id="ARBA00022741"/>
    </source>
</evidence>
<dbReference type="GO" id="GO:0000287">
    <property type="term" value="F:magnesium ion binding"/>
    <property type="evidence" value="ECO:0007669"/>
    <property type="project" value="UniProtKB-UniRule"/>
</dbReference>
<comment type="catalytic activity">
    <reaction evidence="8">
        <text>L-histidyl-[protein] + UTP = N(tele)-(5'-uridylyl)-L-histidyl-[protein] + diphosphate</text>
        <dbReference type="Rhea" id="RHEA:83891"/>
        <dbReference type="Rhea" id="RHEA-COMP:9745"/>
        <dbReference type="Rhea" id="RHEA-COMP:20239"/>
        <dbReference type="ChEBI" id="CHEBI:29979"/>
        <dbReference type="ChEBI" id="CHEBI:33019"/>
        <dbReference type="ChEBI" id="CHEBI:46398"/>
        <dbReference type="ChEBI" id="CHEBI:233474"/>
    </reaction>
</comment>
<feature type="active site" description="Proton acceptor" evidence="8">
    <location>
        <position position="243"/>
    </location>
</feature>
<dbReference type="InterPro" id="IPR003846">
    <property type="entry name" value="SelO"/>
</dbReference>
<evidence type="ECO:0000256" key="8">
    <source>
        <dbReference type="HAMAP-Rule" id="MF_00692"/>
    </source>
</evidence>
<comment type="catalytic activity">
    <reaction evidence="8">
        <text>L-threonyl-[protein] + ATP = 3-O-(5'-adenylyl)-L-threonyl-[protein] + diphosphate</text>
        <dbReference type="Rhea" id="RHEA:54292"/>
        <dbReference type="Rhea" id="RHEA-COMP:11060"/>
        <dbReference type="Rhea" id="RHEA-COMP:13847"/>
        <dbReference type="ChEBI" id="CHEBI:30013"/>
        <dbReference type="ChEBI" id="CHEBI:30616"/>
        <dbReference type="ChEBI" id="CHEBI:33019"/>
        <dbReference type="ChEBI" id="CHEBI:138113"/>
        <dbReference type="EC" id="2.7.7.108"/>
    </reaction>
</comment>
<dbReference type="PANTHER" id="PTHR32057:SF14">
    <property type="entry name" value="PROTEIN ADENYLYLTRANSFERASE SELO, MITOCHONDRIAL"/>
    <property type="match status" value="1"/>
</dbReference>
<evidence type="ECO:0000313" key="10">
    <source>
        <dbReference type="Proteomes" id="UP000186513"/>
    </source>
</evidence>
<dbReference type="AlphaFoldDB" id="A0A1K2HJG8"/>
<dbReference type="STRING" id="1121279.SAMN02745887_02070"/>
<keyword evidence="2 8" id="KW-0808">Transferase</keyword>
<keyword evidence="3 8" id="KW-0548">Nucleotidyltransferase</keyword>
<dbReference type="EC" id="2.7.7.-" evidence="8"/>
<gene>
    <name evidence="8" type="primary">ydiU</name>
    <name evidence="8" type="synonym">selO</name>
    <name evidence="9" type="ORF">SAMN02745887_02070</name>
</gene>
<feature type="binding site" evidence="8">
    <location>
        <position position="117"/>
    </location>
    <ligand>
        <name>ATP</name>
        <dbReference type="ChEBI" id="CHEBI:30616"/>
    </ligand>
</feature>
<dbReference type="OrthoDB" id="9776281at2"/>
<dbReference type="HAMAP" id="MF_00692">
    <property type="entry name" value="SelO"/>
    <property type="match status" value="1"/>
</dbReference>